<protein>
    <submittedName>
        <fullName evidence="2">N-acetyltransferase</fullName>
    </submittedName>
</protein>
<dbReference type="InterPro" id="IPR016181">
    <property type="entry name" value="Acyl_CoA_acyltransferase"/>
</dbReference>
<dbReference type="RefSeq" id="WP_142815636.1">
    <property type="nucleotide sequence ID" value="NZ_CP033893.1"/>
</dbReference>
<feature type="domain" description="N-acetyltransferase" evidence="1">
    <location>
        <begin position="13"/>
        <end position="179"/>
    </location>
</feature>
<dbReference type="EMBL" id="CP033893">
    <property type="protein sequence ID" value="QDL33078.1"/>
    <property type="molecule type" value="Genomic_DNA"/>
</dbReference>
<dbReference type="PROSITE" id="PS51186">
    <property type="entry name" value="GNAT"/>
    <property type="match status" value="1"/>
</dbReference>
<dbReference type="Pfam" id="PF13302">
    <property type="entry name" value="Acetyltransf_3"/>
    <property type="match status" value="1"/>
</dbReference>
<dbReference type="PANTHER" id="PTHR43792:SF1">
    <property type="entry name" value="N-ACETYLTRANSFERASE DOMAIN-CONTAINING PROTEIN"/>
    <property type="match status" value="1"/>
</dbReference>
<gene>
    <name evidence="2" type="ORF">EGO53_15285</name>
</gene>
<dbReference type="SUPFAM" id="SSF55729">
    <property type="entry name" value="Acyl-CoA N-acyltransferases (Nat)"/>
    <property type="match status" value="1"/>
</dbReference>
<dbReference type="Proteomes" id="UP000317572">
    <property type="component" value="Chromosome"/>
</dbReference>
<sequence length="190" mass="21473">MHLITLPFDTERLQLRRFTPDDLEAYSTYHRLPEVYRYLYAPTPDNAQLADQLAQAIASRFCQDGDIFYCAVTLKDSGELIGEVLLKLANRAALQAEIGYIFSPAYAGKGYASEAVQAVLDRGFNQVGCHRIFARLDAANQGSIGIVERLGMRKEAHLRQNDRFNGQWGDELIYALLKEEWPSAAMKARR</sequence>
<proteinExistence type="predicted"/>
<keyword evidence="2" id="KW-0808">Transferase</keyword>
<dbReference type="AlphaFoldDB" id="A0A515CY38"/>
<dbReference type="STRING" id="614.XJ20_16085"/>
<dbReference type="Gene3D" id="3.40.630.30">
    <property type="match status" value="1"/>
</dbReference>
<dbReference type="PANTHER" id="PTHR43792">
    <property type="entry name" value="GNAT FAMILY, PUTATIVE (AFU_ORTHOLOGUE AFUA_3G00765)-RELATED-RELATED"/>
    <property type="match status" value="1"/>
</dbReference>
<evidence type="ECO:0000313" key="2">
    <source>
        <dbReference type="EMBL" id="QDL33078.1"/>
    </source>
</evidence>
<dbReference type="CDD" id="cd04301">
    <property type="entry name" value="NAT_SF"/>
    <property type="match status" value="1"/>
</dbReference>
<evidence type="ECO:0000259" key="1">
    <source>
        <dbReference type="PROSITE" id="PS51186"/>
    </source>
</evidence>
<reference evidence="2 3" key="1">
    <citation type="submission" date="2018-11" db="EMBL/GenBank/DDBJ databases">
        <title>The first complete genome of Serratia liquefaciens isolated from metalophyte plant revel distinctness adaptive mechanisms in an extreme habitat.</title>
        <authorList>
            <person name="Caneschi W.L."/>
            <person name="Sanchez A.B."/>
            <person name="Felestrino E.B."/>
            <person name="Assis R.A.B."/>
            <person name="Lemes C.G.C."/>
            <person name="Cordeiro I.F."/>
            <person name="Fonseca N.P."/>
            <person name="Villa M."/>
            <person name="Vieira I.T."/>
            <person name="Moraes L.A."/>
            <person name="Kamino L.H.Y."/>
            <person name="do Carmo F."/>
            <person name="Garcia C.M."/>
            <person name="Almeida N.F."/>
            <person name="Silva R.S."/>
            <person name="Ferro J.A."/>
            <person name="Ferro M.I.T."/>
            <person name="Varani A.M."/>
            <person name="Ferreira R.M."/>
            <person name="dos Santos V.L."/>
            <person name="Silva U.C."/>
            <person name="Setubal J.C."/>
            <person name="Moreira L.M."/>
        </authorList>
    </citation>
    <scope>NUCLEOTIDE SEQUENCE [LARGE SCALE GENOMIC DNA]</scope>
    <source>
        <strain evidence="2 3">FG3</strain>
    </source>
</reference>
<accession>A0A515CY38</accession>
<evidence type="ECO:0000313" key="3">
    <source>
        <dbReference type="Proteomes" id="UP000317572"/>
    </source>
</evidence>
<dbReference type="InterPro" id="IPR051531">
    <property type="entry name" value="N-acetyltransferase"/>
</dbReference>
<name>A0A515CY38_SERLI</name>
<organism evidence="2 3">
    <name type="scientific">Serratia liquefaciens</name>
    <dbReference type="NCBI Taxonomy" id="614"/>
    <lineage>
        <taxon>Bacteria</taxon>
        <taxon>Pseudomonadati</taxon>
        <taxon>Pseudomonadota</taxon>
        <taxon>Gammaproteobacteria</taxon>
        <taxon>Enterobacterales</taxon>
        <taxon>Yersiniaceae</taxon>
        <taxon>Serratia</taxon>
    </lineage>
</organism>
<dbReference type="GO" id="GO:0016747">
    <property type="term" value="F:acyltransferase activity, transferring groups other than amino-acyl groups"/>
    <property type="evidence" value="ECO:0007669"/>
    <property type="project" value="InterPro"/>
</dbReference>
<dbReference type="InterPro" id="IPR000182">
    <property type="entry name" value="GNAT_dom"/>
</dbReference>